<keyword evidence="1" id="KW-0732">Signal</keyword>
<dbReference type="Proteomes" id="UP001305779">
    <property type="component" value="Unassembled WGS sequence"/>
</dbReference>
<dbReference type="EMBL" id="JAXOVC010000003">
    <property type="protein sequence ID" value="KAK4504266.1"/>
    <property type="molecule type" value="Genomic_DNA"/>
</dbReference>
<protein>
    <submittedName>
        <fullName evidence="2">Uncharacterized protein</fullName>
    </submittedName>
</protein>
<accession>A0ABR0EST8</accession>
<reference evidence="2 3" key="1">
    <citation type="journal article" date="2023" name="G3 (Bethesda)">
        <title>A chromosome-level genome assembly of Zasmidium syzygii isolated from banana leaves.</title>
        <authorList>
            <person name="van Westerhoven A.C."/>
            <person name="Mehrabi R."/>
            <person name="Talebi R."/>
            <person name="Steentjes M.B.F."/>
            <person name="Corcolon B."/>
            <person name="Chong P.A."/>
            <person name="Kema G.H.J."/>
            <person name="Seidl M.F."/>
        </authorList>
    </citation>
    <scope>NUCLEOTIDE SEQUENCE [LARGE SCALE GENOMIC DNA]</scope>
    <source>
        <strain evidence="2 3">P124</strain>
    </source>
</reference>
<feature type="chain" id="PRO_5047245903" evidence="1">
    <location>
        <begin position="19"/>
        <end position="156"/>
    </location>
</feature>
<comment type="caution">
    <text evidence="2">The sequence shown here is derived from an EMBL/GenBank/DDBJ whole genome shotgun (WGS) entry which is preliminary data.</text>
</comment>
<gene>
    <name evidence="2" type="ORF">PRZ48_005182</name>
</gene>
<sequence>MKLLQATLIAATAILAHAQQDTSGNTLAEFDCSSATFPAGVDGDPPPLSSFSSAGSVTIDGQKVTDVNCQRDPKNTDNANLAYCVFSDSRLDGGSVSIHFDFTPAGGECSMDFGYKGTSYSTGGNGEPDTTPSCATSKCGVTPFSCDVSAKCYFNY</sequence>
<evidence type="ECO:0000313" key="3">
    <source>
        <dbReference type="Proteomes" id="UP001305779"/>
    </source>
</evidence>
<keyword evidence="3" id="KW-1185">Reference proteome</keyword>
<proteinExistence type="predicted"/>
<feature type="signal peptide" evidence="1">
    <location>
        <begin position="1"/>
        <end position="18"/>
    </location>
</feature>
<evidence type="ECO:0000313" key="2">
    <source>
        <dbReference type="EMBL" id="KAK4504266.1"/>
    </source>
</evidence>
<name>A0ABR0EST8_ZASCE</name>
<organism evidence="2 3">
    <name type="scientific">Zasmidium cellare</name>
    <name type="common">Wine cellar mold</name>
    <name type="synonym">Racodium cellare</name>
    <dbReference type="NCBI Taxonomy" id="395010"/>
    <lineage>
        <taxon>Eukaryota</taxon>
        <taxon>Fungi</taxon>
        <taxon>Dikarya</taxon>
        <taxon>Ascomycota</taxon>
        <taxon>Pezizomycotina</taxon>
        <taxon>Dothideomycetes</taxon>
        <taxon>Dothideomycetidae</taxon>
        <taxon>Mycosphaerellales</taxon>
        <taxon>Mycosphaerellaceae</taxon>
        <taxon>Zasmidium</taxon>
    </lineage>
</organism>
<evidence type="ECO:0000256" key="1">
    <source>
        <dbReference type="SAM" id="SignalP"/>
    </source>
</evidence>